<dbReference type="Proteomes" id="UP000837675">
    <property type="component" value="Unassembled WGS sequence"/>
</dbReference>
<dbReference type="SUPFAM" id="SSF55961">
    <property type="entry name" value="Bet v1-like"/>
    <property type="match status" value="1"/>
</dbReference>
<evidence type="ECO:0000313" key="1">
    <source>
        <dbReference type="EMBL" id="CAG7597319.1"/>
    </source>
</evidence>
<name>A0A8S4BWY6_9ACAR</name>
<dbReference type="InterPro" id="IPR023393">
    <property type="entry name" value="START-like_dom_sf"/>
</dbReference>
<protein>
    <submittedName>
        <fullName evidence="1">Type II toxin-antitoxin system RatA family toxin</fullName>
    </submittedName>
</protein>
<comment type="caution">
    <text evidence="1">The sequence shown here is derived from an EMBL/GenBank/DDBJ whole genome shotgun (WGS) entry which is preliminary data.</text>
</comment>
<dbReference type="EMBL" id="CAJVAF010000322">
    <property type="protein sequence ID" value="CAG7597319.1"/>
    <property type="molecule type" value="Genomic_DNA"/>
</dbReference>
<organism evidence="1 2">
    <name type="scientific">Hyalomma marginatum</name>
    <dbReference type="NCBI Taxonomy" id="34627"/>
    <lineage>
        <taxon>Eukaryota</taxon>
        <taxon>Metazoa</taxon>
        <taxon>Ecdysozoa</taxon>
        <taxon>Arthropoda</taxon>
        <taxon>Chelicerata</taxon>
        <taxon>Arachnida</taxon>
        <taxon>Acari</taxon>
        <taxon>Parasitiformes</taxon>
        <taxon>Ixodida</taxon>
        <taxon>Ixodoidea</taxon>
        <taxon>Ixodidae</taxon>
        <taxon>Hyalomminae</taxon>
        <taxon>Hyalomma</taxon>
    </lineage>
</organism>
<dbReference type="Gene3D" id="3.30.530.20">
    <property type="match status" value="1"/>
</dbReference>
<evidence type="ECO:0000313" key="2">
    <source>
        <dbReference type="Proteomes" id="UP000837675"/>
    </source>
</evidence>
<dbReference type="AlphaFoldDB" id="A0A8S4BWY6"/>
<proteinExistence type="predicted"/>
<accession>A0A8S4BWY6</accession>
<keyword evidence="2" id="KW-1185">Reference proteome</keyword>
<reference evidence="1" key="1">
    <citation type="submission" date="2021-06" db="EMBL/GenBank/DDBJ databases">
        <authorList>
            <person name="Nardi T."/>
            <person name="Nardi T."/>
        </authorList>
    </citation>
    <scope>NUCLEOTIDE SEQUENCE</scope>
</reference>
<sequence>MESQWLLTKVNNHKTEVHFLITFALKSKILELVISQMLPLACKKIINAFQAQAHELFNKNFG</sequence>
<gene>
    <name evidence="1" type="ORF">MHYMCMPASI_00928</name>
</gene>